<dbReference type="NCBIfam" id="NF009395">
    <property type="entry name" value="PRK12755.1"/>
    <property type="match status" value="1"/>
</dbReference>
<dbReference type="GO" id="GO:0009073">
    <property type="term" value="P:aromatic amino acid family biosynthetic process"/>
    <property type="evidence" value="ECO:0007669"/>
    <property type="project" value="UniProtKB-KW"/>
</dbReference>
<dbReference type="InterPro" id="IPR013785">
    <property type="entry name" value="Aldolase_TIM"/>
</dbReference>
<dbReference type="PANTHER" id="PTHR21225">
    <property type="entry name" value="PHOSPHO-2-DEHYDRO-3-DEOXYHEPTONATE ALDOLASE DAHP SYNTHETASE"/>
    <property type="match status" value="1"/>
</dbReference>
<evidence type="ECO:0000256" key="5">
    <source>
        <dbReference type="ARBA" id="ARBA00022679"/>
    </source>
</evidence>
<dbReference type="GO" id="GO:0005737">
    <property type="term" value="C:cytoplasm"/>
    <property type="evidence" value="ECO:0007669"/>
    <property type="project" value="TreeGrafter"/>
</dbReference>
<protein>
    <recommendedName>
        <fullName evidence="8">Phospho-2-dehydro-3-deoxyheptonate aldolase</fullName>
        <ecNumber evidence="8">2.5.1.54</ecNumber>
    </recommendedName>
</protein>
<dbReference type="PANTHER" id="PTHR21225:SF12">
    <property type="entry name" value="PHOSPHO-2-DEHYDRO-3-DEOXYHEPTONATE ALDOLASE, TYROSINE-INHIBITED"/>
    <property type="match status" value="1"/>
</dbReference>
<feature type="domain" description="DAHP synthetase I/KDSA" evidence="9">
    <location>
        <begin position="44"/>
        <end position="338"/>
    </location>
</feature>
<evidence type="ECO:0000256" key="1">
    <source>
        <dbReference type="ARBA" id="ARBA00003726"/>
    </source>
</evidence>
<dbReference type="Gene3D" id="3.20.20.70">
    <property type="entry name" value="Aldolase class I"/>
    <property type="match status" value="1"/>
</dbReference>
<evidence type="ECO:0000313" key="11">
    <source>
        <dbReference type="Proteomes" id="UP000324209"/>
    </source>
</evidence>
<dbReference type="PIRSF" id="PIRSF001361">
    <property type="entry name" value="DAHP_synthase"/>
    <property type="match status" value="1"/>
</dbReference>
<evidence type="ECO:0000256" key="6">
    <source>
        <dbReference type="ARBA" id="ARBA00023141"/>
    </source>
</evidence>
<dbReference type="GO" id="GO:0042802">
    <property type="term" value="F:identical protein binding"/>
    <property type="evidence" value="ECO:0007669"/>
    <property type="project" value="UniProtKB-ARBA"/>
</dbReference>
<dbReference type="UniPathway" id="UPA00053">
    <property type="reaction ID" value="UER00084"/>
</dbReference>
<evidence type="ECO:0000256" key="7">
    <source>
        <dbReference type="ARBA" id="ARBA00047508"/>
    </source>
</evidence>
<evidence type="ECO:0000256" key="3">
    <source>
        <dbReference type="ARBA" id="ARBA00007985"/>
    </source>
</evidence>
<evidence type="ECO:0000313" key="10">
    <source>
        <dbReference type="EMBL" id="QEN07152.1"/>
    </source>
</evidence>
<accession>A0A5C1QLW6</accession>
<name>A0A5C1QLW6_9SPIO</name>
<evidence type="ECO:0000256" key="8">
    <source>
        <dbReference type="PIRNR" id="PIRNR001361"/>
    </source>
</evidence>
<dbReference type="InterPro" id="IPR006218">
    <property type="entry name" value="DAHP1/KDSA"/>
</dbReference>
<evidence type="ECO:0000259" key="9">
    <source>
        <dbReference type="Pfam" id="PF00793"/>
    </source>
</evidence>
<evidence type="ECO:0000256" key="2">
    <source>
        <dbReference type="ARBA" id="ARBA00004688"/>
    </source>
</evidence>
<dbReference type="GO" id="GO:0009423">
    <property type="term" value="P:chorismate biosynthetic process"/>
    <property type="evidence" value="ECO:0007669"/>
    <property type="project" value="UniProtKB-UniPathway"/>
</dbReference>
<comment type="pathway">
    <text evidence="2 8">Metabolic intermediate biosynthesis; chorismate biosynthesis; chorismate from D-erythrose 4-phosphate and phosphoenolpyruvate: step 1/7.</text>
</comment>
<dbReference type="FunFam" id="3.20.20.70:FF:000005">
    <property type="entry name" value="Phospho-2-dehydro-3-deoxyheptonate aldolase"/>
    <property type="match status" value="1"/>
</dbReference>
<dbReference type="GO" id="GO:0003849">
    <property type="term" value="F:3-deoxy-7-phosphoheptulonate synthase activity"/>
    <property type="evidence" value="ECO:0007669"/>
    <property type="project" value="UniProtKB-EC"/>
</dbReference>
<dbReference type="EC" id="2.5.1.54" evidence="8"/>
<sequence>MEKLNNANIRSIVPLITPDDLKEEYPISEALTKQILTHRNEVRNILEKKDDRMLAIVGPCSIHDTVAALDYAQRLAELRERYKDRLCIIMRVYFEKPRTALGWRGLILDPDMDDSYKLEKGLRQARKLLLEINNLGLPTGSEILDPIVPQYISDLISWAAIGARTTESQTHRELTSGLSMPVGFKNGTDGSMDVAINGIHSAHHPHSFIGIDGKGQTCVLSTEGNKTGHPILRGGKRGPNYYEEIIEDTEELLIKEGLLPVVMIDCSHENSGKKYFRQERVMNSIMDQRSKGRDSIVGFMLESNIHEGKQCIPEDKSQLSYGVSITDACISFETTAKILDSAYKVLDK</sequence>
<keyword evidence="6 8" id="KW-0057">Aromatic amino acid biosynthesis</keyword>
<dbReference type="OrthoDB" id="9807331at2"/>
<keyword evidence="5 8" id="KW-0808">Transferase</keyword>
<dbReference type="NCBIfam" id="TIGR00034">
    <property type="entry name" value="aroFGH"/>
    <property type="match status" value="1"/>
</dbReference>
<keyword evidence="4 8" id="KW-0028">Amino-acid biosynthesis</keyword>
<dbReference type="Pfam" id="PF00793">
    <property type="entry name" value="DAHP_synth_1"/>
    <property type="match status" value="1"/>
</dbReference>
<dbReference type="KEGG" id="ock:EXM22_03795"/>
<keyword evidence="11" id="KW-1185">Reference proteome</keyword>
<dbReference type="AlphaFoldDB" id="A0A5C1QLW6"/>
<dbReference type="SUPFAM" id="SSF51569">
    <property type="entry name" value="Aldolase"/>
    <property type="match status" value="1"/>
</dbReference>
<organism evidence="10 11">
    <name type="scientific">Oceanispirochaeta crateris</name>
    <dbReference type="NCBI Taxonomy" id="2518645"/>
    <lineage>
        <taxon>Bacteria</taxon>
        <taxon>Pseudomonadati</taxon>
        <taxon>Spirochaetota</taxon>
        <taxon>Spirochaetia</taxon>
        <taxon>Spirochaetales</taxon>
        <taxon>Spirochaetaceae</taxon>
        <taxon>Oceanispirochaeta</taxon>
    </lineage>
</organism>
<dbReference type="GO" id="GO:0008652">
    <property type="term" value="P:amino acid biosynthetic process"/>
    <property type="evidence" value="ECO:0007669"/>
    <property type="project" value="UniProtKB-KW"/>
</dbReference>
<comment type="catalytic activity">
    <reaction evidence="7 8">
        <text>D-erythrose 4-phosphate + phosphoenolpyruvate + H2O = 7-phospho-2-dehydro-3-deoxy-D-arabino-heptonate + phosphate</text>
        <dbReference type="Rhea" id="RHEA:14717"/>
        <dbReference type="ChEBI" id="CHEBI:15377"/>
        <dbReference type="ChEBI" id="CHEBI:16897"/>
        <dbReference type="ChEBI" id="CHEBI:43474"/>
        <dbReference type="ChEBI" id="CHEBI:58394"/>
        <dbReference type="ChEBI" id="CHEBI:58702"/>
        <dbReference type="EC" id="2.5.1.54"/>
    </reaction>
</comment>
<dbReference type="RefSeq" id="WP_149485234.1">
    <property type="nucleotide sequence ID" value="NZ_CP036150.1"/>
</dbReference>
<dbReference type="InterPro" id="IPR006219">
    <property type="entry name" value="DAHP_synth_1"/>
</dbReference>
<evidence type="ECO:0000256" key="4">
    <source>
        <dbReference type="ARBA" id="ARBA00022605"/>
    </source>
</evidence>
<dbReference type="Proteomes" id="UP000324209">
    <property type="component" value="Chromosome"/>
</dbReference>
<proteinExistence type="inferred from homology"/>
<dbReference type="EMBL" id="CP036150">
    <property type="protein sequence ID" value="QEN07152.1"/>
    <property type="molecule type" value="Genomic_DNA"/>
</dbReference>
<gene>
    <name evidence="10" type="ORF">EXM22_03795</name>
</gene>
<comment type="similarity">
    <text evidence="3 8">Belongs to the class-I DAHP synthase family.</text>
</comment>
<comment type="function">
    <text evidence="1 8">Stereospecific condensation of phosphoenolpyruvate (PEP) and D-erythrose-4-phosphate (E4P) giving rise to 3-deoxy-D-arabino-heptulosonate-7-phosphate (DAHP).</text>
</comment>
<reference evidence="10 11" key="1">
    <citation type="submission" date="2019-02" db="EMBL/GenBank/DDBJ databases">
        <title>Complete Genome Sequence and Methylome Analysis of free living Spirochaetas.</title>
        <authorList>
            <person name="Fomenkov A."/>
            <person name="Dubinina G."/>
            <person name="Leshcheva N."/>
            <person name="Mikheeva N."/>
            <person name="Grabovich M."/>
            <person name="Vincze T."/>
            <person name="Roberts R.J."/>
        </authorList>
    </citation>
    <scope>NUCLEOTIDE SEQUENCE [LARGE SCALE GENOMIC DNA]</scope>
    <source>
        <strain evidence="10 11">K2</strain>
    </source>
</reference>